<dbReference type="EMBL" id="CAJVPI010000718">
    <property type="protein sequence ID" value="CAG8565904.1"/>
    <property type="molecule type" value="Genomic_DNA"/>
</dbReference>
<dbReference type="InterPro" id="IPR011009">
    <property type="entry name" value="Kinase-like_dom_sf"/>
</dbReference>
<gene>
    <name evidence="3" type="ORF">PBRASI_LOCUS5840</name>
</gene>
<feature type="compositionally biased region" description="Pro residues" evidence="1">
    <location>
        <begin position="1"/>
        <end position="11"/>
    </location>
</feature>
<dbReference type="GO" id="GO:0005524">
    <property type="term" value="F:ATP binding"/>
    <property type="evidence" value="ECO:0007669"/>
    <property type="project" value="InterPro"/>
</dbReference>
<dbReference type="GO" id="GO:0004672">
    <property type="term" value="F:protein kinase activity"/>
    <property type="evidence" value="ECO:0007669"/>
    <property type="project" value="InterPro"/>
</dbReference>
<feature type="domain" description="Protein kinase" evidence="2">
    <location>
        <begin position="394"/>
        <end position="648"/>
    </location>
</feature>
<organism evidence="3 4">
    <name type="scientific">Paraglomus brasilianum</name>
    <dbReference type="NCBI Taxonomy" id="144538"/>
    <lineage>
        <taxon>Eukaryota</taxon>
        <taxon>Fungi</taxon>
        <taxon>Fungi incertae sedis</taxon>
        <taxon>Mucoromycota</taxon>
        <taxon>Glomeromycotina</taxon>
        <taxon>Glomeromycetes</taxon>
        <taxon>Paraglomerales</taxon>
        <taxon>Paraglomeraceae</taxon>
        <taxon>Paraglomus</taxon>
    </lineage>
</organism>
<comment type="caution">
    <text evidence="3">The sequence shown here is derived from an EMBL/GenBank/DDBJ whole genome shotgun (WGS) entry which is preliminary data.</text>
</comment>
<keyword evidence="4" id="KW-1185">Reference proteome</keyword>
<dbReference type="InterPro" id="IPR013761">
    <property type="entry name" value="SAM/pointed_sf"/>
</dbReference>
<name>A0A9N9BIN0_9GLOM</name>
<dbReference type="SMART" id="SM00454">
    <property type="entry name" value="SAM"/>
    <property type="match status" value="1"/>
</dbReference>
<evidence type="ECO:0000313" key="3">
    <source>
        <dbReference type="EMBL" id="CAG8565904.1"/>
    </source>
</evidence>
<dbReference type="PANTHER" id="PTHR24347">
    <property type="entry name" value="SERINE/THREONINE-PROTEIN KINASE"/>
    <property type="match status" value="1"/>
</dbReference>
<feature type="region of interest" description="Disordered" evidence="1">
    <location>
        <begin position="1"/>
        <end position="28"/>
    </location>
</feature>
<dbReference type="Gene3D" id="1.10.150.50">
    <property type="entry name" value="Transcription Factor, Ets-1"/>
    <property type="match status" value="1"/>
</dbReference>
<dbReference type="Proteomes" id="UP000789739">
    <property type="component" value="Unassembled WGS sequence"/>
</dbReference>
<proteinExistence type="predicted"/>
<dbReference type="SMART" id="SM00220">
    <property type="entry name" value="S_TKc"/>
    <property type="match status" value="1"/>
</dbReference>
<accession>A0A9N9BIN0</accession>
<dbReference type="InterPro" id="IPR000719">
    <property type="entry name" value="Prot_kinase_dom"/>
</dbReference>
<reference evidence="3" key="1">
    <citation type="submission" date="2021-06" db="EMBL/GenBank/DDBJ databases">
        <authorList>
            <person name="Kallberg Y."/>
            <person name="Tangrot J."/>
            <person name="Rosling A."/>
        </authorList>
    </citation>
    <scope>NUCLEOTIDE SEQUENCE</scope>
    <source>
        <strain evidence="3">BR232B</strain>
    </source>
</reference>
<dbReference type="OrthoDB" id="2376925at2759"/>
<evidence type="ECO:0000259" key="2">
    <source>
        <dbReference type="PROSITE" id="PS50011"/>
    </source>
</evidence>
<dbReference type="Pfam" id="PF00069">
    <property type="entry name" value="Pkinase"/>
    <property type="match status" value="1"/>
</dbReference>
<evidence type="ECO:0000256" key="1">
    <source>
        <dbReference type="SAM" id="MobiDB-lite"/>
    </source>
</evidence>
<dbReference type="PROSITE" id="PS50011">
    <property type="entry name" value="PROTEIN_KINASE_DOM"/>
    <property type="match status" value="1"/>
</dbReference>
<sequence>MSSPSASPPSSPASTSSTLTEERSTRTMADVVKDFDTEELIEYLRKKDLKLKESHFKIFRQEEISGLDFLETTEEKFRSYGLKGGPATRLAKFIEGLEQKLRTYSSYKTLDDLKEMLRKNKVNGEDITNIKQFTPVFEEIDDNNKAFSHCMDDIILKLSNVETMTSERALKRPRIDRTATICQKLIPKFETIPTRADQLEPFINAQLLCKLPASKHEEEQYPELLELVYTNEDDSYSDLASHVSVVLSRQFNDNVSDIESEDDLHHVIDSLIKDTLCLFSRNAVPGSLDLLIRCNTVDRGWTTTTIGTCRPDFLVHHKNVLVLKGEEKATPNSFHEALGDLTDKFDKLDPLFFGDQQFLICYAVAGWKIGFYAIDGTPQATSKPSRLITLSPQFDLRKVVDRITVISVTINILRILVTIGPYLPNDVIPLYIPIQQASGSTITFYDDSVVKELSFQYLPYVDGSLKEHIAFLREMYAHVKGCLNLVQLKKRPIKGRSTYSLIMTTRGIRRLPCNETELRSMVRSLLVGLDCLHSGNYVHRDIREPNVLFVPENPAGSKYVLIDFEHGGKANEKMNERLSDWDQRTLSNNQYTTLSDIYQLGKLIEKLVMHFQMSISDNGKTFVKKLKEKKMNATQALQHAWITDANFP</sequence>
<dbReference type="AlphaFoldDB" id="A0A9N9BIN0"/>
<dbReference type="InterPro" id="IPR001660">
    <property type="entry name" value="SAM"/>
</dbReference>
<protein>
    <submittedName>
        <fullName evidence="3">2192_t:CDS:1</fullName>
    </submittedName>
</protein>
<dbReference type="SUPFAM" id="SSF56112">
    <property type="entry name" value="Protein kinase-like (PK-like)"/>
    <property type="match status" value="1"/>
</dbReference>
<dbReference type="Gene3D" id="1.10.510.10">
    <property type="entry name" value="Transferase(Phosphotransferase) domain 1"/>
    <property type="match status" value="1"/>
</dbReference>
<evidence type="ECO:0000313" key="4">
    <source>
        <dbReference type="Proteomes" id="UP000789739"/>
    </source>
</evidence>